<dbReference type="EMBL" id="JAACFV010000053">
    <property type="protein sequence ID" value="KAF7508527.1"/>
    <property type="molecule type" value="Genomic_DNA"/>
</dbReference>
<feature type="compositionally biased region" description="Acidic residues" evidence="5">
    <location>
        <begin position="272"/>
        <end position="292"/>
    </location>
</feature>
<accession>A0A8H7E3Z6</accession>
<comment type="function">
    <text evidence="4">DNA-dependent RNA polymerase catalyzes the transcription of DNA into RNA using the four ribonucleoside triphosphates as substrates. Specific peripheric component of RNA polymerase III which synthesizes small RNAs, such as 5S rRNA and tRNAs.</text>
</comment>
<dbReference type="AlphaFoldDB" id="A0A8H7E3Z6"/>
<feature type="compositionally biased region" description="Basic and acidic residues" evidence="5">
    <location>
        <begin position="210"/>
        <end position="225"/>
    </location>
</feature>
<dbReference type="Proteomes" id="UP000606974">
    <property type="component" value="Unassembled WGS sequence"/>
</dbReference>
<evidence type="ECO:0000313" key="7">
    <source>
        <dbReference type="Proteomes" id="UP000606974"/>
    </source>
</evidence>
<feature type="compositionally biased region" description="Acidic residues" evidence="5">
    <location>
        <begin position="226"/>
        <end position="265"/>
    </location>
</feature>
<evidence type="ECO:0000256" key="3">
    <source>
        <dbReference type="ARBA" id="ARBA00023242"/>
    </source>
</evidence>
<comment type="subcellular location">
    <subcellularLocation>
        <location evidence="1 4">Nucleus</location>
    </subcellularLocation>
</comment>
<comment type="caution">
    <text evidence="6">The sequence shown here is derived from an EMBL/GenBank/DDBJ whole genome shotgun (WGS) entry which is preliminary data.</text>
</comment>
<reference evidence="6" key="1">
    <citation type="submission" date="2020-02" db="EMBL/GenBank/DDBJ databases">
        <authorList>
            <person name="Palmer J.M."/>
        </authorList>
    </citation>
    <scope>NUCLEOTIDE SEQUENCE</scope>
    <source>
        <strain evidence="6">EPUS1.4</strain>
        <tissue evidence="6">Thallus</tissue>
    </source>
</reference>
<organism evidence="6 7">
    <name type="scientific">Endocarpon pusillum</name>
    <dbReference type="NCBI Taxonomy" id="364733"/>
    <lineage>
        <taxon>Eukaryota</taxon>
        <taxon>Fungi</taxon>
        <taxon>Dikarya</taxon>
        <taxon>Ascomycota</taxon>
        <taxon>Pezizomycotina</taxon>
        <taxon>Eurotiomycetes</taxon>
        <taxon>Chaetothyriomycetidae</taxon>
        <taxon>Verrucariales</taxon>
        <taxon>Verrucariaceae</taxon>
        <taxon>Endocarpon</taxon>
    </lineage>
</organism>
<keyword evidence="3 4" id="KW-0539">Nucleus</keyword>
<sequence length="292" mass="32536">MSRGGRARGGGAGRGRGKRNWGPETTWDVEPLESSTTRPEPLFPEVPQCLPKALSRSELDRVNHYRHLRSLIRDGPLYTVLDPSQLADDHGKINKRSGFDPFDGMPSYSKRYQKPKRLLPDLSTRPYVLKFFPKELWSTLDPKRQNPAWTTLGPLLPDPPGANTNAKGKRKADMMPTQNVRGKRRHVGTSSDDDDDIILASDRRKRAQKRGKDVPNDAGQRKGLEAEDEYGQDAEQPNEDDQDGEEVVEDSAFEESDDGAGDDYNAENYFDAGEEDDFDDGGGDDEGGTFLG</sequence>
<evidence type="ECO:0000256" key="1">
    <source>
        <dbReference type="ARBA" id="ARBA00004123"/>
    </source>
</evidence>
<dbReference type="OrthoDB" id="5377312at2759"/>
<dbReference type="GO" id="GO:0005666">
    <property type="term" value="C:RNA polymerase III complex"/>
    <property type="evidence" value="ECO:0007669"/>
    <property type="project" value="UniProtKB-UniRule"/>
</dbReference>
<evidence type="ECO:0000256" key="5">
    <source>
        <dbReference type="SAM" id="MobiDB-lite"/>
    </source>
</evidence>
<comment type="similarity">
    <text evidence="2 4">Belongs to the eukaryotic RPC7 RNA polymerase subunit family.</text>
</comment>
<dbReference type="PANTHER" id="PTHR15367">
    <property type="entry name" value="DNA-DIRECTED RNA POLYMERASE III"/>
    <property type="match status" value="1"/>
</dbReference>
<feature type="region of interest" description="Disordered" evidence="5">
    <location>
        <begin position="142"/>
        <end position="292"/>
    </location>
</feature>
<evidence type="ECO:0000313" key="6">
    <source>
        <dbReference type="EMBL" id="KAF7508527.1"/>
    </source>
</evidence>
<gene>
    <name evidence="6" type="ORF">GJ744_009240</name>
</gene>
<dbReference type="PIRSF" id="PIRSF000777">
    <property type="entry name" value="RNA_polIII_C31"/>
    <property type="match status" value="1"/>
</dbReference>
<proteinExistence type="inferred from homology"/>
<protein>
    <recommendedName>
        <fullName evidence="4">DNA-directed RNA polymerase III subunit</fullName>
    </recommendedName>
</protein>
<evidence type="ECO:0000256" key="2">
    <source>
        <dbReference type="ARBA" id="ARBA00008352"/>
    </source>
</evidence>
<dbReference type="Pfam" id="PF11705">
    <property type="entry name" value="RNA_pol_3_Rpc31"/>
    <property type="match status" value="1"/>
</dbReference>
<feature type="region of interest" description="Disordered" evidence="5">
    <location>
        <begin position="1"/>
        <end position="46"/>
    </location>
</feature>
<evidence type="ECO:0000256" key="4">
    <source>
        <dbReference type="PIRNR" id="PIRNR000777"/>
    </source>
</evidence>
<dbReference type="PANTHER" id="PTHR15367:SF2">
    <property type="entry name" value="DNA-DIRECTED RNA POLYMERASE III SUBUNIT"/>
    <property type="match status" value="1"/>
</dbReference>
<keyword evidence="7" id="KW-1185">Reference proteome</keyword>
<dbReference type="InterPro" id="IPR024661">
    <property type="entry name" value="RNA_pol_III_Rpc31"/>
</dbReference>
<comment type="subunit">
    <text evidence="4">Component of the RNA polymerase III (Pol III) complex.</text>
</comment>
<dbReference type="GO" id="GO:0006383">
    <property type="term" value="P:transcription by RNA polymerase III"/>
    <property type="evidence" value="ECO:0007669"/>
    <property type="project" value="UniProtKB-UniRule"/>
</dbReference>
<name>A0A8H7E3Z6_9EURO</name>